<dbReference type="SUPFAM" id="SSF117991">
    <property type="entry name" value="YbeD/HP0495-like"/>
    <property type="match status" value="1"/>
</dbReference>
<comment type="similarity">
    <text evidence="1 2">Belongs to the UPF0250 family.</text>
</comment>
<dbReference type="InterPro" id="IPR007454">
    <property type="entry name" value="UPF0250_YbeD-like"/>
</dbReference>
<evidence type="ECO:0000313" key="3">
    <source>
        <dbReference type="EMBL" id="RCX33153.1"/>
    </source>
</evidence>
<dbReference type="PANTHER" id="PTHR38036:SF1">
    <property type="entry name" value="UPF0250 PROTEIN YBED"/>
    <property type="match status" value="1"/>
</dbReference>
<comment type="caution">
    <text evidence="3">The sequence shown here is derived from an EMBL/GenBank/DDBJ whole genome shotgun (WGS) entry which is preliminary data.</text>
</comment>
<sequence length="89" mass="9818">MGDTPETLLEFPCDFPIKVMGAAAEDFDALVVELIRRHVDDLAEGGVQTRPSSGGRYLSVTVTIRATSRAQLDRVYQELSGHERVLMVL</sequence>
<evidence type="ECO:0000256" key="2">
    <source>
        <dbReference type="HAMAP-Rule" id="MF_00659"/>
    </source>
</evidence>
<dbReference type="OrthoDB" id="9793424at2"/>
<dbReference type="Proteomes" id="UP000252707">
    <property type="component" value="Unassembled WGS sequence"/>
</dbReference>
<dbReference type="InterPro" id="IPR027471">
    <property type="entry name" value="YbeD-like_sf"/>
</dbReference>
<dbReference type="Gene3D" id="3.30.70.260">
    <property type="match status" value="1"/>
</dbReference>
<dbReference type="AlphaFoldDB" id="A0A369CHI5"/>
<name>A0A369CHI5_9GAMM</name>
<dbReference type="PANTHER" id="PTHR38036">
    <property type="entry name" value="UPF0250 PROTEIN YBED"/>
    <property type="match status" value="1"/>
</dbReference>
<dbReference type="RefSeq" id="WP_114278026.1">
    <property type="nucleotide sequence ID" value="NZ_QPJY01000001.1"/>
</dbReference>
<dbReference type="EMBL" id="QPJY01000001">
    <property type="protein sequence ID" value="RCX33153.1"/>
    <property type="molecule type" value="Genomic_DNA"/>
</dbReference>
<accession>A0A369CHI5</accession>
<dbReference type="HAMAP" id="MF_00659">
    <property type="entry name" value="UPF0250"/>
    <property type="match status" value="1"/>
</dbReference>
<keyword evidence="4" id="KW-1185">Reference proteome</keyword>
<organism evidence="3 4">
    <name type="scientific">Thioalbus denitrificans</name>
    <dbReference type="NCBI Taxonomy" id="547122"/>
    <lineage>
        <taxon>Bacteria</taxon>
        <taxon>Pseudomonadati</taxon>
        <taxon>Pseudomonadota</taxon>
        <taxon>Gammaproteobacteria</taxon>
        <taxon>Chromatiales</taxon>
        <taxon>Ectothiorhodospiraceae</taxon>
        <taxon>Thioalbus</taxon>
    </lineage>
</organism>
<dbReference type="Pfam" id="PF04359">
    <property type="entry name" value="DUF493"/>
    <property type="match status" value="1"/>
</dbReference>
<reference evidence="3 4" key="1">
    <citation type="submission" date="2018-07" db="EMBL/GenBank/DDBJ databases">
        <title>Genomic Encyclopedia of Type Strains, Phase IV (KMG-IV): sequencing the most valuable type-strain genomes for metagenomic binning, comparative biology and taxonomic classification.</title>
        <authorList>
            <person name="Goeker M."/>
        </authorList>
    </citation>
    <scope>NUCLEOTIDE SEQUENCE [LARGE SCALE GENOMIC DNA]</scope>
    <source>
        <strain evidence="3 4">DSM 26407</strain>
    </source>
</reference>
<evidence type="ECO:0000313" key="4">
    <source>
        <dbReference type="Proteomes" id="UP000252707"/>
    </source>
</evidence>
<protein>
    <recommendedName>
        <fullName evidence="2">UPF0250 protein DFQ59_101452</fullName>
    </recommendedName>
</protein>
<dbReference type="GO" id="GO:0005829">
    <property type="term" value="C:cytosol"/>
    <property type="evidence" value="ECO:0007669"/>
    <property type="project" value="TreeGrafter"/>
</dbReference>
<evidence type="ECO:0000256" key="1">
    <source>
        <dbReference type="ARBA" id="ARBA00008460"/>
    </source>
</evidence>
<proteinExistence type="inferred from homology"/>
<gene>
    <name evidence="3" type="ORF">DFQ59_101452</name>
</gene>